<dbReference type="NCBIfam" id="NF007388">
    <property type="entry name" value="PRK09912.1"/>
    <property type="match status" value="1"/>
</dbReference>
<reference evidence="5 6" key="1">
    <citation type="journal article" date="2012" name="J. Bacteriol.">
        <title>Complete Genome Sequence of Burkholderia sp. Strain GG4, a Betaproteobacterium That Reduces 3-Oxo-N-Acylhomoserine Lactones and Produces Different N-Acylhomoserine Lactones.</title>
        <authorList>
            <person name="Hong K.W."/>
            <person name="Koh C.L."/>
            <person name="Sam C.K."/>
            <person name="Yin W.F."/>
            <person name="Chan K.G."/>
        </authorList>
    </citation>
    <scope>NUCLEOTIDE SEQUENCE [LARGE SCALE GENOMIC DNA]</scope>
    <source>
        <strain evidence="5 6">GG4</strain>
    </source>
</reference>
<evidence type="ECO:0000313" key="5">
    <source>
        <dbReference type="EMBL" id="AFQ46816.1"/>
    </source>
</evidence>
<keyword evidence="2" id="KW-0521">NADP</keyword>
<dbReference type="SUPFAM" id="SSF51430">
    <property type="entry name" value="NAD(P)-linked oxidoreductase"/>
    <property type="match status" value="1"/>
</dbReference>
<evidence type="ECO:0000256" key="1">
    <source>
        <dbReference type="ARBA" id="ARBA00006515"/>
    </source>
</evidence>
<dbReference type="GO" id="GO:0051596">
    <property type="term" value="P:methylglyoxal catabolic process"/>
    <property type="evidence" value="ECO:0007669"/>
    <property type="project" value="TreeGrafter"/>
</dbReference>
<dbReference type="PRINTS" id="PR01577">
    <property type="entry name" value="KCNABCHANNEL"/>
</dbReference>
<dbReference type="GO" id="GO:0047681">
    <property type="term" value="F:aryl-alcohol dehydrogenase (NADP+) activity"/>
    <property type="evidence" value="ECO:0007669"/>
    <property type="project" value="UniProtKB-EC"/>
</dbReference>
<dbReference type="RefSeq" id="WP_014895741.1">
    <property type="nucleotide sequence ID" value="NC_018513.1"/>
</dbReference>
<gene>
    <name evidence="5" type="ORF">GEM_0364</name>
</gene>
<dbReference type="PANTHER" id="PTHR43150:SF4">
    <property type="entry name" value="L-GLYCERALDEHYDE 3-PHOSPHATE REDUCTASE"/>
    <property type="match status" value="1"/>
</dbReference>
<evidence type="ECO:0000313" key="6">
    <source>
        <dbReference type="Proteomes" id="UP000032866"/>
    </source>
</evidence>
<sequence>MAYEAASERYADMQYRTCGKSGLKLPALSLGLWHNFGDSTPIATQRDILRTAFDLGINHFDLANNYGPPYGSAETNFGRLLKEDFRPYRDELLISTKAGWDMWPGPYGSGGGSRKYVLASLDQSLQRMGLDYVDIFYSHRFDAHTPLEETAGALASAVQQGKALYIGISSYSAAKTREMAELLARYQVPLLIHQPSYNMLNRWIEPDLLGTLDEIGTGSIAFTPLAQGLLTSKYLNGVPADARVNKPGGGSLKQDHLSADNLEQVRKLNGIAERRGQSLAQMALAWVLRNGRVTSALIGASRAEQVRENVGALKNLEFSADELAEIDRYATEGGINLWEKPSTDQAI</sequence>
<feature type="domain" description="NADP-dependent oxidoreductase" evidence="4">
    <location>
        <begin position="28"/>
        <end position="328"/>
    </location>
</feature>
<dbReference type="InterPro" id="IPR036812">
    <property type="entry name" value="NAD(P)_OxRdtase_dom_sf"/>
</dbReference>
<keyword evidence="3 5" id="KW-0560">Oxidoreductase</keyword>
<protein>
    <submittedName>
        <fullName evidence="5">Aldo/keto reductase</fullName>
        <ecNumber evidence="5">1.1.1.91</ecNumber>
    </submittedName>
</protein>
<dbReference type="InterPro" id="IPR023210">
    <property type="entry name" value="NADP_OxRdtase_dom"/>
</dbReference>
<dbReference type="KEGG" id="bct:GEM_0364"/>
<dbReference type="EMBL" id="CP003774">
    <property type="protein sequence ID" value="AFQ46816.1"/>
    <property type="molecule type" value="Genomic_DNA"/>
</dbReference>
<evidence type="ECO:0000259" key="4">
    <source>
        <dbReference type="Pfam" id="PF00248"/>
    </source>
</evidence>
<organism evidence="5 6">
    <name type="scientific">Burkholderia cepacia GG4</name>
    <dbReference type="NCBI Taxonomy" id="1009846"/>
    <lineage>
        <taxon>Bacteria</taxon>
        <taxon>Pseudomonadati</taxon>
        <taxon>Pseudomonadota</taxon>
        <taxon>Betaproteobacteria</taxon>
        <taxon>Burkholderiales</taxon>
        <taxon>Burkholderiaceae</taxon>
        <taxon>Burkholderia</taxon>
        <taxon>Burkholderia cepacia complex</taxon>
    </lineage>
</organism>
<dbReference type="AlphaFoldDB" id="A0A9W3P7U6"/>
<dbReference type="Gene3D" id="3.20.20.100">
    <property type="entry name" value="NADP-dependent oxidoreductase domain"/>
    <property type="match status" value="1"/>
</dbReference>
<name>A0A9W3P7U6_BURCE</name>
<evidence type="ECO:0000256" key="2">
    <source>
        <dbReference type="ARBA" id="ARBA00022857"/>
    </source>
</evidence>
<dbReference type="EC" id="1.1.1.91" evidence="5"/>
<dbReference type="Pfam" id="PF00248">
    <property type="entry name" value="Aldo_ket_red"/>
    <property type="match status" value="1"/>
</dbReference>
<dbReference type="PANTHER" id="PTHR43150">
    <property type="entry name" value="HYPERKINETIC, ISOFORM M"/>
    <property type="match status" value="1"/>
</dbReference>
<dbReference type="Proteomes" id="UP000032866">
    <property type="component" value="Chromosome 1"/>
</dbReference>
<accession>A0A9W3P7U6</accession>
<dbReference type="InterPro" id="IPR005399">
    <property type="entry name" value="K_chnl_volt-dep_bsu_KCNAB-rel"/>
</dbReference>
<proteinExistence type="inferred from homology"/>
<comment type="similarity">
    <text evidence="1">Belongs to the shaker potassium channel beta subunit family.</text>
</comment>
<evidence type="ECO:0000256" key="3">
    <source>
        <dbReference type="ARBA" id="ARBA00023002"/>
    </source>
</evidence>